<name>A0A495JW77_9ACTN</name>
<gene>
    <name evidence="2" type="ORF">BDK92_7648</name>
</gene>
<comment type="caution">
    <text evidence="2">The sequence shown here is derived from an EMBL/GenBank/DDBJ whole genome shotgun (WGS) entry which is preliminary data.</text>
</comment>
<protein>
    <recommendedName>
        <fullName evidence="1">DUF6194 domain-containing protein</fullName>
    </recommendedName>
</protein>
<keyword evidence="3" id="KW-1185">Reference proteome</keyword>
<feature type="domain" description="DUF6194" evidence="1">
    <location>
        <begin position="4"/>
        <end position="144"/>
    </location>
</feature>
<evidence type="ECO:0000313" key="2">
    <source>
        <dbReference type="EMBL" id="RKR93131.1"/>
    </source>
</evidence>
<dbReference type="InterPro" id="IPR045676">
    <property type="entry name" value="DUF6194"/>
</dbReference>
<dbReference type="Proteomes" id="UP000277671">
    <property type="component" value="Unassembled WGS sequence"/>
</dbReference>
<dbReference type="AlphaFoldDB" id="A0A495JW77"/>
<proteinExistence type="predicted"/>
<dbReference type="EMBL" id="RBKT01000001">
    <property type="protein sequence ID" value="RKR93131.1"/>
    <property type="molecule type" value="Genomic_DNA"/>
</dbReference>
<reference evidence="2 3" key="1">
    <citation type="submission" date="2018-10" db="EMBL/GenBank/DDBJ databases">
        <title>Sequencing the genomes of 1000 actinobacteria strains.</title>
        <authorList>
            <person name="Klenk H.-P."/>
        </authorList>
    </citation>
    <scope>NUCLEOTIDE SEQUENCE [LARGE SCALE GENOMIC DNA]</scope>
    <source>
        <strain evidence="2 3">DSM 45175</strain>
    </source>
</reference>
<evidence type="ECO:0000259" key="1">
    <source>
        <dbReference type="Pfam" id="PF19694"/>
    </source>
</evidence>
<sequence>MKRYICTAFEGVRALESAGDTFLLYDPDGDLPAERQFPFATIVTGDHYETVSALNRPDTYRLNIGLTKVTYTGSFGAAPTHRDADGVLETGFDYAAVDTLMPHPVYAAQYWVCVVNPGAQTLETVRTLLAEAHGFAARKYTNQQGRRVHRPEGVS</sequence>
<dbReference type="Pfam" id="PF19694">
    <property type="entry name" value="DUF6194"/>
    <property type="match status" value="1"/>
</dbReference>
<evidence type="ECO:0000313" key="3">
    <source>
        <dbReference type="Proteomes" id="UP000277671"/>
    </source>
</evidence>
<accession>A0A495JW77</accession>
<organism evidence="2 3">
    <name type="scientific">Micromonospora pisi</name>
    <dbReference type="NCBI Taxonomy" id="589240"/>
    <lineage>
        <taxon>Bacteria</taxon>
        <taxon>Bacillati</taxon>
        <taxon>Actinomycetota</taxon>
        <taxon>Actinomycetes</taxon>
        <taxon>Micromonosporales</taxon>
        <taxon>Micromonosporaceae</taxon>
        <taxon>Micromonospora</taxon>
    </lineage>
</organism>